<sequence>MEISDDELKRINETQRRKILQYIAEKHGKPEEFSSPYWYMLKNGKRQISDNVLKILLKYLSYDEYVKLISSEPIYPIVPDSLTNAIIYIDTFVNGVSKILEKYPELETYLSTKVMQLFKERERKVAVTEEHLKKFEMIMKAKGRKETTIRNQINYLRRMFKELNWELSREKIIEYMNRVMEESPFIAKHTANALKPFIKEVLQDKQLYDSFKTPKVSYGEKDPVKLEEIRKVAKAIDHIPSKAYFVLLAESGLRPGELLTATVDSIDLKERIIWVNKETQTKRAYFSFFSRKTAEFLGKVYLPLREEFISLNINNIMKLAKANEDQKIDIEKWKKKLFPYRDDVLRNKIYEAMDKTLGRRFELYALRRHFATYLQLKKVPPLAINILQGRVGPNEFRILKENYTVFTIEDLRKLYDEAGLVMLEEGF</sequence>
<dbReference type="EMBL" id="CP077715">
    <property type="protein sequence ID" value="QXJ30414.1"/>
    <property type="molecule type" value="Genomic_DNA"/>
</dbReference>
<protein>
    <submittedName>
        <fullName evidence="2">Integrase, tyrosine recombinase superfamily</fullName>
    </submittedName>
</protein>
<evidence type="ECO:0000313" key="4">
    <source>
        <dbReference type="Proteomes" id="UP000693941"/>
    </source>
</evidence>
<dbReference type="InterPro" id="IPR002104">
    <property type="entry name" value="Integrase_catalytic"/>
</dbReference>
<dbReference type="GO" id="GO:0015074">
    <property type="term" value="P:DNA integration"/>
    <property type="evidence" value="ECO:0007669"/>
    <property type="project" value="InterPro"/>
</dbReference>
<dbReference type="PROSITE" id="PS51898">
    <property type="entry name" value="TYR_RECOMBINASE"/>
    <property type="match status" value="1"/>
</dbReference>
<dbReference type="Proteomes" id="UP000693941">
    <property type="component" value="Chromosome"/>
</dbReference>
<feature type="domain" description="Tyr recombinase" evidence="1">
    <location>
        <begin position="219"/>
        <end position="416"/>
    </location>
</feature>
<keyword evidence="2" id="KW-0614">Plasmid</keyword>
<dbReference type="AlphaFoldDB" id="A0A8F5BRV6"/>
<geneLocation type="plasmid" evidence="2 4">
    <name>pBEU9E1</name>
</geneLocation>
<dbReference type="Pfam" id="PF00589">
    <property type="entry name" value="Phage_integrase"/>
    <property type="match status" value="1"/>
</dbReference>
<organism evidence="2 4">
    <name type="scientific">Saccharolobus shibatae</name>
    <dbReference type="NCBI Taxonomy" id="2286"/>
    <lineage>
        <taxon>Archaea</taxon>
        <taxon>Thermoproteota</taxon>
        <taxon>Thermoprotei</taxon>
        <taxon>Sulfolobales</taxon>
        <taxon>Sulfolobaceae</taxon>
        <taxon>Saccharolobus</taxon>
    </lineage>
</organism>
<evidence type="ECO:0000259" key="1">
    <source>
        <dbReference type="PROSITE" id="PS51898"/>
    </source>
</evidence>
<dbReference type="GO" id="GO:0003677">
    <property type="term" value="F:DNA binding"/>
    <property type="evidence" value="ECO:0007669"/>
    <property type="project" value="InterPro"/>
</dbReference>
<reference evidence="2" key="1">
    <citation type="journal article" date="2021" name="Environ. Microbiol.">
        <title>New insights into the diversity and evolution of the archaeal mobilome from three complete genomes of Saccharolobus shibatae.</title>
        <authorList>
            <person name="Medvedeva S."/>
            <person name="Brandt D."/>
            <person name="Cvirkaite-Krupovic V."/>
            <person name="Liu Y."/>
            <person name="Severinov K."/>
            <person name="Ishino S."/>
            <person name="Ishino Y."/>
            <person name="Prangishvili D."/>
            <person name="Kalinowski J."/>
            <person name="Krupovic M."/>
        </authorList>
    </citation>
    <scope>NUCLEOTIDE SEQUENCE</scope>
    <source>
        <strain evidence="3">BEU9</strain>
        <plasmid evidence="2">pBEU9E1</plasmid>
    </source>
</reference>
<evidence type="ECO:0000313" key="2">
    <source>
        <dbReference type="EMBL" id="QXJ30312.1"/>
    </source>
</evidence>
<accession>A0A8F5BRV6</accession>
<name>A0A8F5BRV6_9CREN</name>
<dbReference type="Proteomes" id="UP000693941">
    <property type="component" value="Plasmid pBEU9E1"/>
</dbReference>
<dbReference type="EMBL" id="CP077714">
    <property type="protein sequence ID" value="QXJ30312.1"/>
    <property type="molecule type" value="Genomic_DNA"/>
</dbReference>
<proteinExistence type="predicted"/>
<dbReference type="GeneID" id="65558617"/>
<evidence type="ECO:0000313" key="3">
    <source>
        <dbReference type="EMBL" id="QXJ30414.1"/>
    </source>
</evidence>
<gene>
    <name evidence="3" type="ORF">J5U21_00054</name>
    <name evidence="2" type="ORF">J5U21_p0054</name>
</gene>
<dbReference type="GO" id="GO:0006310">
    <property type="term" value="P:DNA recombination"/>
    <property type="evidence" value="ECO:0007669"/>
    <property type="project" value="InterPro"/>
</dbReference>
<dbReference type="RefSeq" id="WP_218260350.1">
    <property type="nucleotide sequence ID" value="NZ_CP077714.1"/>
</dbReference>
<dbReference type="CDD" id="cd00397">
    <property type="entry name" value="DNA_BRE_C"/>
    <property type="match status" value="1"/>
</dbReference>